<evidence type="ECO:0000256" key="1">
    <source>
        <dbReference type="PROSITE-ProRule" id="PRU00221"/>
    </source>
</evidence>
<evidence type="ECO:0000256" key="2">
    <source>
        <dbReference type="SAM" id="Coils"/>
    </source>
</evidence>
<dbReference type="SUPFAM" id="SSF101908">
    <property type="entry name" value="Putative isomerase YbhE"/>
    <property type="match status" value="1"/>
</dbReference>
<reference evidence="5" key="2">
    <citation type="submission" date="2010-04" db="EMBL/GenBank/DDBJ databases">
        <authorList>
            <person name="Buell R."/>
            <person name="Hamilton J."/>
            <person name="Hostetler J."/>
        </authorList>
    </citation>
    <scope>NUCLEOTIDE SEQUENCE [LARGE SCALE GENOMIC DNA]</scope>
    <source>
        <strain evidence="5">DAOM:BR144</strain>
    </source>
</reference>
<keyword evidence="1" id="KW-0853">WD repeat</keyword>
<dbReference type="InParanoid" id="K3WK97"/>
<dbReference type="OMA" id="DAYKIYV"/>
<evidence type="ECO:0000313" key="4">
    <source>
        <dbReference type="EnsemblProtists" id="PYU1_T005389"/>
    </source>
</evidence>
<proteinExistence type="predicted"/>
<protein>
    <submittedName>
        <fullName evidence="4">Uncharacterized protein</fullName>
    </submittedName>
</protein>
<reference evidence="4" key="3">
    <citation type="submission" date="2015-02" db="UniProtKB">
        <authorList>
            <consortium name="EnsemblProtists"/>
        </authorList>
    </citation>
    <scope>IDENTIFICATION</scope>
    <source>
        <strain evidence="4">DAOM BR144</strain>
    </source>
</reference>
<dbReference type="Proteomes" id="UP000019132">
    <property type="component" value="Unassembled WGS sequence"/>
</dbReference>
<reference evidence="5" key="1">
    <citation type="journal article" date="2010" name="Genome Biol.">
        <title>Genome sequence of the necrotrophic plant pathogen Pythium ultimum reveals original pathogenicity mechanisms and effector repertoire.</title>
        <authorList>
            <person name="Levesque C.A."/>
            <person name="Brouwer H."/>
            <person name="Cano L."/>
            <person name="Hamilton J.P."/>
            <person name="Holt C."/>
            <person name="Huitema E."/>
            <person name="Raffaele S."/>
            <person name="Robideau G.P."/>
            <person name="Thines M."/>
            <person name="Win J."/>
            <person name="Zerillo M.M."/>
            <person name="Beakes G.W."/>
            <person name="Boore J.L."/>
            <person name="Busam D."/>
            <person name="Dumas B."/>
            <person name="Ferriera S."/>
            <person name="Fuerstenberg S.I."/>
            <person name="Gachon C.M."/>
            <person name="Gaulin E."/>
            <person name="Govers F."/>
            <person name="Grenville-Briggs L."/>
            <person name="Horner N."/>
            <person name="Hostetler J."/>
            <person name="Jiang R.H."/>
            <person name="Johnson J."/>
            <person name="Krajaejun T."/>
            <person name="Lin H."/>
            <person name="Meijer H.J."/>
            <person name="Moore B."/>
            <person name="Morris P."/>
            <person name="Phuntmart V."/>
            <person name="Puiu D."/>
            <person name="Shetty J."/>
            <person name="Stajich J.E."/>
            <person name="Tripathy S."/>
            <person name="Wawra S."/>
            <person name="van West P."/>
            <person name="Whitty B.R."/>
            <person name="Coutinho P.M."/>
            <person name="Henrissat B."/>
            <person name="Martin F."/>
            <person name="Thomas P.D."/>
            <person name="Tyler B.M."/>
            <person name="De Vries R.P."/>
            <person name="Kamoun S."/>
            <person name="Yandell M."/>
            <person name="Tisserat N."/>
            <person name="Buell C.R."/>
        </authorList>
    </citation>
    <scope>NUCLEOTIDE SEQUENCE</scope>
    <source>
        <strain evidence="5">DAOM:BR144</strain>
    </source>
</reference>
<feature type="compositionally biased region" description="Polar residues" evidence="3">
    <location>
        <begin position="1401"/>
        <end position="1421"/>
    </location>
</feature>
<dbReference type="SMART" id="SM00320">
    <property type="entry name" value="WD40"/>
    <property type="match status" value="4"/>
</dbReference>
<dbReference type="InterPro" id="IPR052993">
    <property type="entry name" value="CFA-57"/>
</dbReference>
<dbReference type="EnsemblProtists" id="PYU1_T005389">
    <property type="protein sequence ID" value="PYU1_T005389"/>
    <property type="gene ID" value="PYU1_G005378"/>
</dbReference>
<evidence type="ECO:0000256" key="3">
    <source>
        <dbReference type="SAM" id="MobiDB-lite"/>
    </source>
</evidence>
<dbReference type="eggNOG" id="ENOG502RJ2B">
    <property type="taxonomic scope" value="Eukaryota"/>
</dbReference>
<feature type="compositionally biased region" description="Low complexity" evidence="3">
    <location>
        <begin position="1178"/>
        <end position="1192"/>
    </location>
</feature>
<organism evidence="4 5">
    <name type="scientific">Globisporangium ultimum (strain ATCC 200006 / CBS 805.95 / DAOM BR144)</name>
    <name type="common">Pythium ultimum</name>
    <dbReference type="NCBI Taxonomy" id="431595"/>
    <lineage>
        <taxon>Eukaryota</taxon>
        <taxon>Sar</taxon>
        <taxon>Stramenopiles</taxon>
        <taxon>Oomycota</taxon>
        <taxon>Peronosporomycetes</taxon>
        <taxon>Pythiales</taxon>
        <taxon>Pythiaceae</taxon>
        <taxon>Globisporangium</taxon>
    </lineage>
</organism>
<sequence length="1497" mass="168699">MVKQGTMPEYQDEDDLVANPSSTLVTHRVLSRELGIGGEDERDVSFQLKQTFALGFRSCGHNVVQFLGELHVVYPVGHHVVIYNLESYSMEFFHHTKTVQSVQCFNISPNREFIAIAEIHHTNASSSQSPTTVAASGSTLPIPSPFNKAQPSLAMSAHLQEQQQQHVLCIYKTSSRSRVRSLLLPHHSSIVSCSFSTCNKFLALLEDAPAHNVTYWKVSNSKLLASCKCPSRGSRIHIHPHNPSYISVSGPMVLKYWIWSNSEFKIGNFVPQLREHEHFVDHVWMKEYMVALSEKGLLLCFRASADYASVDLVHSYRCHHLSFVRMECITAHAKGFVLGGSAGFFSIYETSEDPKDPFAFVRNVSVGDIAFESITISPSVETAIVCTKSQELLTFNMSAIDTMQEDRVEYKEFTRHGFQVGGIVQVDTCIQRPILASCGTDKSVRVWNYELKHYEVLHACSEEPLALGLHPCGFQLIVAFKERVRVYTVLVESLRQNRELAIKSCRAVRYARGGHLVACAAGLTVLVLQSYTLEVLFTFAGHIGAVHCLAWSNDDFFLYSAAHDGAVYRWNITTGCRSDDMQYVVKQCQYATLVVDERDSKVVVAAGSDGKLREIAAGEETKVLDLAPGVSITSMALTKDNKRLFAGTNIGSILVYAWPLSSHNRGVMAAGECFGHSEAITHMCTTQDNESLITCSEDGSIAIFKLNSSVVGLPHADSSNALDDSSSNSINTSMAPLSDLAAIKQQEKKKAMIAFMDTILIAREDLDERHTALVEWKQRYQQVQADVEFALHRKENEWIDRLRVVKDECEQLVVQERLRYEELESRYQHAGRKHLEELAQKENNHVNMTQELENQYERKLAHEITRYDALSETLEQTRQRCEALIESQDTQHRGTLHVERKASYARTKEQNEVIKRLHDDLKYNHVRFEEVLHQEETEYEQELHKMRAEYEKQLELERQNTAIKQGHLSATNTKLESLKKKIQELKASSYARDILLATEKAKTTKLEATLSHYEKHFETCTFSLADKDKAIQGLKSSNRVLENFRSVLHYRIDNLEIEKAPMQEHMHTLESHIAEMQTELFDEFKTKAATQKDIERKDAKVKMLLEEVKMLRQSTLKKEYAMSEMARELTRLAQITNLKELETAVKDAYKTVVMGEQHTHKKPPKANILLLASPDAKSNNNSSNGHSTSSASPMKLAQKTTSKAASNQKQGYRSTTAPSPVKEGVSQSRSGGISTSEAQVQNVSSAASDEALGYNCKQTVDESAKQMEYMSRTIQTLRNALENTKLKADRVRRDAVAEGSVLIDECNKLRKENKLFVMKMRELEHVISSHRGGSAPMLYATKHSLHESSSCPELIPPLQIASPENDVILDISSSTPSKLPHPLSTVRQQRRQHTPSLLALSPSSRHSDGSTTANNNHSSNLLPFARLERERAKTRSMSSSNDNNALTTLVERQKHEIERLQHQVHLLLADKDESSGAYRIYSSTRMIICALIDRCRK</sequence>
<dbReference type="HOGENOM" id="CLU_252554_0_0_1"/>
<dbReference type="PANTHER" id="PTHR32215">
    <property type="entry name" value="CILIA- AND FLAGELLA-ASSOCIATED PROTEIN 57"/>
    <property type="match status" value="1"/>
</dbReference>
<feature type="compositionally biased region" description="Polar residues" evidence="3">
    <location>
        <begin position="1225"/>
        <end position="1247"/>
    </location>
</feature>
<dbReference type="InterPro" id="IPR036322">
    <property type="entry name" value="WD40_repeat_dom_sf"/>
</dbReference>
<dbReference type="Pfam" id="PF00400">
    <property type="entry name" value="WD40"/>
    <property type="match status" value="3"/>
</dbReference>
<keyword evidence="2" id="KW-0175">Coiled coil</keyword>
<keyword evidence="5" id="KW-1185">Reference proteome</keyword>
<dbReference type="InterPro" id="IPR001680">
    <property type="entry name" value="WD40_rpt"/>
</dbReference>
<feature type="region of interest" description="Disordered" evidence="3">
    <location>
        <begin position="1371"/>
        <end position="1423"/>
    </location>
</feature>
<dbReference type="EMBL" id="GL376633">
    <property type="status" value="NOT_ANNOTATED_CDS"/>
    <property type="molecule type" value="Genomic_DNA"/>
</dbReference>
<accession>K3WK97</accession>
<feature type="repeat" description="WD" evidence="1">
    <location>
        <begin position="539"/>
        <end position="575"/>
    </location>
</feature>
<feature type="coiled-coil region" evidence="2">
    <location>
        <begin position="1443"/>
        <end position="1470"/>
    </location>
</feature>
<dbReference type="STRING" id="431595.K3WK97"/>
<dbReference type="VEuPathDB" id="FungiDB:PYU1_G005378"/>
<dbReference type="InterPro" id="IPR015943">
    <property type="entry name" value="WD40/YVTN_repeat-like_dom_sf"/>
</dbReference>
<feature type="region of interest" description="Disordered" evidence="3">
    <location>
        <begin position="1174"/>
        <end position="1248"/>
    </location>
</feature>
<dbReference type="PROSITE" id="PS50294">
    <property type="entry name" value="WD_REPEATS_REGION"/>
    <property type="match status" value="1"/>
</dbReference>
<dbReference type="Gene3D" id="2.130.10.10">
    <property type="entry name" value="YVTN repeat-like/Quinoprotein amine dehydrogenase"/>
    <property type="match status" value="3"/>
</dbReference>
<dbReference type="SUPFAM" id="SSF50978">
    <property type="entry name" value="WD40 repeat-like"/>
    <property type="match status" value="1"/>
</dbReference>
<feature type="compositionally biased region" description="Polar residues" evidence="3">
    <location>
        <begin position="1198"/>
        <end position="1218"/>
    </location>
</feature>
<feature type="coiled-coil region" evidence="2">
    <location>
        <begin position="806"/>
        <end position="887"/>
    </location>
</feature>
<name>K3WK97_GLOUD</name>
<feature type="coiled-coil region" evidence="2">
    <location>
        <begin position="929"/>
        <end position="988"/>
    </location>
</feature>
<feature type="coiled-coil region" evidence="2">
    <location>
        <begin position="1087"/>
        <end position="1114"/>
    </location>
</feature>
<dbReference type="PANTHER" id="PTHR32215:SF0">
    <property type="entry name" value="CILIA- AND FLAGELLA-ASSOCIATED PROTEIN 57"/>
    <property type="match status" value="1"/>
</dbReference>
<dbReference type="PROSITE" id="PS50082">
    <property type="entry name" value="WD_REPEATS_2"/>
    <property type="match status" value="1"/>
</dbReference>
<evidence type="ECO:0000313" key="5">
    <source>
        <dbReference type="Proteomes" id="UP000019132"/>
    </source>
</evidence>